<feature type="domain" description="DUF4438" evidence="2">
    <location>
        <begin position="186"/>
        <end position="308"/>
    </location>
</feature>
<dbReference type="Pfam" id="PF14505">
    <property type="entry name" value="DUF4438"/>
    <property type="match status" value="1"/>
</dbReference>
<evidence type="ECO:0000259" key="2">
    <source>
        <dbReference type="Pfam" id="PF20999"/>
    </source>
</evidence>
<dbReference type="Gene3D" id="4.10.1180.10">
    <property type="entry name" value="tm1086 domain"/>
    <property type="match status" value="1"/>
</dbReference>
<dbReference type="InterPro" id="IPR029433">
    <property type="entry name" value="DUF4438_N"/>
</dbReference>
<reference evidence="4" key="1">
    <citation type="submission" date="2018-09" db="EMBL/GenBank/DDBJ databases">
        <authorList>
            <person name="Livingstone P.G."/>
            <person name="Whitworth D.E."/>
        </authorList>
    </citation>
    <scope>NUCLEOTIDE SEQUENCE [LARGE SCALE GENOMIC DNA]</scope>
    <source>
        <strain evidence="4">AB050A</strain>
    </source>
</reference>
<dbReference type="InterPro" id="IPR044909">
    <property type="entry name" value="TM_1086_sf"/>
</dbReference>
<keyword evidence="4" id="KW-1185">Reference proteome</keyword>
<dbReference type="InterPro" id="IPR044910">
    <property type="entry name" value="TM_1086_SG_dom"/>
</dbReference>
<feature type="domain" description="DUF4438" evidence="1">
    <location>
        <begin position="46"/>
        <end position="184"/>
    </location>
</feature>
<evidence type="ECO:0000259" key="1">
    <source>
        <dbReference type="Pfam" id="PF14505"/>
    </source>
</evidence>
<evidence type="ECO:0000313" key="4">
    <source>
        <dbReference type="Proteomes" id="UP000267003"/>
    </source>
</evidence>
<dbReference type="OrthoDB" id="596789at2"/>
<dbReference type="AlphaFoldDB" id="A0A3A8QSB5"/>
<dbReference type="InterPro" id="IPR048399">
    <property type="entry name" value="DUF4438_C"/>
</dbReference>
<dbReference type="Gene3D" id="2.40.10.170">
    <property type="match status" value="1"/>
</dbReference>
<name>A0A3A8QSB5_9BACT</name>
<sequence>MDLPLQHPLMEAGMGAASAPRTNVSRLVASAVAGQVSHPVVRVSPYRIGRDGVLRLLPGSGGIVLNRRVGDRAVGLAADHMEAGVSIHNTGRDDIGAKGGSNRALMFQACVGNRARVTSGPATGALGTVVGKHGGINHVIVDFSPAVKRRLRIGDRIQLDAYGQGLELPDFPQVRALNLSPRLLRRWGVRTERGRLLIPVTHTVPSQLMGSGFGRSEGVLGDLDIQLSDERLVRRHRLNALRLGDLVAVCPLDYRFGPSRRPGVITVGVVVHSDSKVAGHGPGVTPLLIAPAECVRLVCRPQANVALVLGLRRSVAPPARGSSGGRG</sequence>
<dbReference type="Pfam" id="PF20999">
    <property type="entry name" value="DUF4438_C"/>
    <property type="match status" value="1"/>
</dbReference>
<protein>
    <submittedName>
        <fullName evidence="3">DUF4438 domain-containing protein</fullName>
    </submittedName>
</protein>
<dbReference type="EMBL" id="RAWK01000068">
    <property type="protein sequence ID" value="RKH67782.1"/>
    <property type="molecule type" value="Genomic_DNA"/>
</dbReference>
<dbReference type="RefSeq" id="WP_120555758.1">
    <property type="nucleotide sequence ID" value="NZ_RAWK01000068.1"/>
</dbReference>
<organism evidence="3 4">
    <name type="scientific">Corallococcus aberystwythensis</name>
    <dbReference type="NCBI Taxonomy" id="2316722"/>
    <lineage>
        <taxon>Bacteria</taxon>
        <taxon>Pseudomonadati</taxon>
        <taxon>Myxococcota</taxon>
        <taxon>Myxococcia</taxon>
        <taxon>Myxococcales</taxon>
        <taxon>Cystobacterineae</taxon>
        <taxon>Myxococcaceae</taxon>
        <taxon>Corallococcus</taxon>
    </lineage>
</organism>
<evidence type="ECO:0000313" key="3">
    <source>
        <dbReference type="EMBL" id="RKH67782.1"/>
    </source>
</evidence>
<accession>A0A3A8QSB5</accession>
<dbReference type="Proteomes" id="UP000267003">
    <property type="component" value="Unassembled WGS sequence"/>
</dbReference>
<proteinExistence type="predicted"/>
<gene>
    <name evidence="3" type="ORF">D7W81_13415</name>
</gene>
<dbReference type="Gene3D" id="2.102.30.10">
    <property type="entry name" value="tm1086 (SG structure) domain"/>
    <property type="match status" value="1"/>
</dbReference>
<comment type="caution">
    <text evidence="3">The sequence shown here is derived from an EMBL/GenBank/DDBJ whole genome shotgun (WGS) entry which is preliminary data.</text>
</comment>